<dbReference type="EMBL" id="BSDZ01000010">
    <property type="protein sequence ID" value="GLI61329.1"/>
    <property type="molecule type" value="Genomic_DNA"/>
</dbReference>
<feature type="compositionally biased region" description="Polar residues" evidence="1">
    <location>
        <begin position="67"/>
        <end position="80"/>
    </location>
</feature>
<evidence type="ECO:0000313" key="3">
    <source>
        <dbReference type="Proteomes" id="UP001165090"/>
    </source>
</evidence>
<evidence type="ECO:0000256" key="1">
    <source>
        <dbReference type="SAM" id="MobiDB-lite"/>
    </source>
</evidence>
<protein>
    <submittedName>
        <fullName evidence="2">Uncharacterized protein</fullName>
    </submittedName>
</protein>
<gene>
    <name evidence="2" type="ORF">VaNZ11_003686</name>
</gene>
<sequence length="512" mass="55568">FAVEALIMCKEFFASLTLRPYRTTTIAPPTVFAFVHSFKYQGSSFLLAAKGAPCLAALCKAVQLNPTEPSNGRFESTRVNSKGGKYNGKSQAGNQRDVLTRTDSSGRLRGTLTQRPHQEPSQQKVPRHNVPAQRPNTGPAAAKQHSKDSTDRFGSLGKWLARVREEIKLADKQRTPAAAMVKKEGSAHVANPEMAAVEAVPMLLPQQPDDELRALGSRPLPNLGGATPRFDPKMLPEVVRVFHRASMRLRFTTQLPQAVATYVATASQRGALDLATYDVTFCKDLLLYLGHAQVVNRECLEEVRKALQNRWSQLSPEDLVQVLAALGRLNDTDRIASVGRSGLGASRLLRMLVDAEPCVIPLLEDVGSSNAKPGDAGDSAAAGLPTVGALQLALVYLSFYRSATSGHQHFATAIMLQHNLEMCLSRVDPVDSRQAPADELGRLVAGMAGVTLLRSHGLALQLPRFVSVIMKRAAELSQPVRALLLDLPPQHWAIPPNWKKTLQSTASAGRKA</sequence>
<name>A0ABQ5RVH2_9CHLO</name>
<reference evidence="2 3" key="1">
    <citation type="journal article" date="2023" name="IScience">
        <title>Expanded male sex-determining region conserved during the evolution of homothallism in the green alga Volvox.</title>
        <authorList>
            <person name="Yamamoto K."/>
            <person name="Matsuzaki R."/>
            <person name="Mahakham W."/>
            <person name="Heman W."/>
            <person name="Sekimoto H."/>
            <person name="Kawachi M."/>
            <person name="Minakuchi Y."/>
            <person name="Toyoda A."/>
            <person name="Nozaki H."/>
        </authorList>
    </citation>
    <scope>NUCLEOTIDE SEQUENCE [LARGE SCALE GENOMIC DNA]</scope>
    <source>
        <strain evidence="2 3">NIES-4468</strain>
    </source>
</reference>
<organism evidence="2 3">
    <name type="scientific">Volvox africanus</name>
    <dbReference type="NCBI Taxonomy" id="51714"/>
    <lineage>
        <taxon>Eukaryota</taxon>
        <taxon>Viridiplantae</taxon>
        <taxon>Chlorophyta</taxon>
        <taxon>core chlorophytes</taxon>
        <taxon>Chlorophyceae</taxon>
        <taxon>CS clade</taxon>
        <taxon>Chlamydomonadales</taxon>
        <taxon>Volvocaceae</taxon>
        <taxon>Volvox</taxon>
    </lineage>
</organism>
<dbReference type="Proteomes" id="UP001165090">
    <property type="component" value="Unassembled WGS sequence"/>
</dbReference>
<feature type="non-terminal residue" evidence="2">
    <location>
        <position position="1"/>
    </location>
</feature>
<evidence type="ECO:0000313" key="2">
    <source>
        <dbReference type="EMBL" id="GLI61329.1"/>
    </source>
</evidence>
<feature type="region of interest" description="Disordered" evidence="1">
    <location>
        <begin position="67"/>
        <end position="153"/>
    </location>
</feature>
<comment type="caution">
    <text evidence="2">The sequence shown here is derived from an EMBL/GenBank/DDBJ whole genome shotgun (WGS) entry which is preliminary data.</text>
</comment>
<proteinExistence type="predicted"/>
<keyword evidence="3" id="KW-1185">Reference proteome</keyword>
<accession>A0ABQ5RVH2</accession>
<feature type="compositionally biased region" description="Polar residues" evidence="1">
    <location>
        <begin position="107"/>
        <end position="124"/>
    </location>
</feature>